<keyword evidence="3" id="KW-1185">Reference proteome</keyword>
<gene>
    <name evidence="2" type="ORF">TWF694_002093</name>
</gene>
<feature type="compositionally biased region" description="Polar residues" evidence="1">
    <location>
        <begin position="117"/>
        <end position="130"/>
    </location>
</feature>
<proteinExistence type="predicted"/>
<dbReference type="AlphaFoldDB" id="A0AAV9X5Q7"/>
<protein>
    <submittedName>
        <fullName evidence="2">Uncharacterized protein</fullName>
    </submittedName>
</protein>
<feature type="region of interest" description="Disordered" evidence="1">
    <location>
        <begin position="265"/>
        <end position="294"/>
    </location>
</feature>
<name>A0AAV9X5Q7_9PEZI</name>
<evidence type="ECO:0000313" key="3">
    <source>
        <dbReference type="Proteomes" id="UP001365542"/>
    </source>
</evidence>
<dbReference type="EMBL" id="JAVHJO010000010">
    <property type="protein sequence ID" value="KAK6535638.1"/>
    <property type="molecule type" value="Genomic_DNA"/>
</dbReference>
<reference evidence="2 3" key="1">
    <citation type="submission" date="2019-10" db="EMBL/GenBank/DDBJ databases">
        <authorList>
            <person name="Palmer J.M."/>
        </authorList>
    </citation>
    <scope>NUCLEOTIDE SEQUENCE [LARGE SCALE GENOMIC DNA]</scope>
    <source>
        <strain evidence="2 3">TWF694</strain>
    </source>
</reference>
<dbReference type="Proteomes" id="UP001365542">
    <property type="component" value="Unassembled WGS sequence"/>
</dbReference>
<organism evidence="2 3">
    <name type="scientific">Orbilia ellipsospora</name>
    <dbReference type="NCBI Taxonomy" id="2528407"/>
    <lineage>
        <taxon>Eukaryota</taxon>
        <taxon>Fungi</taxon>
        <taxon>Dikarya</taxon>
        <taxon>Ascomycota</taxon>
        <taxon>Pezizomycotina</taxon>
        <taxon>Orbiliomycetes</taxon>
        <taxon>Orbiliales</taxon>
        <taxon>Orbiliaceae</taxon>
        <taxon>Orbilia</taxon>
    </lineage>
</organism>
<comment type="caution">
    <text evidence="2">The sequence shown here is derived from an EMBL/GenBank/DDBJ whole genome shotgun (WGS) entry which is preliminary data.</text>
</comment>
<sequence>MPVIPFFPNFPRFVNTDGRRRRRRDYKATYSNFASADSDGLELLGSTACQAQVSKPGAINAAQYLSQQYAPQLPQTHLTQYAPSQYASQHYPESQPAPPFTPVQQRSMSDSYLLPTPQHSSLTANTGYQAPQPTFSSPPLYQPIPTSSVYQPALVTPVIPSSTSNSYLPYNTPDHGHRHSLPLTSNTGGFDQKNTKSRTLPQPMSTGRMLSTLGAIPPSGLSLFGLTPEQQAFFQQRRLPPPPPPQPRIYSFENSTQTTIAETLALTKENKQKRANSNSPRSRSRSEDMSSDEE</sequence>
<evidence type="ECO:0000256" key="1">
    <source>
        <dbReference type="SAM" id="MobiDB-lite"/>
    </source>
</evidence>
<feature type="region of interest" description="Disordered" evidence="1">
    <location>
        <begin position="87"/>
        <end position="130"/>
    </location>
</feature>
<accession>A0AAV9X5Q7</accession>
<evidence type="ECO:0000313" key="2">
    <source>
        <dbReference type="EMBL" id="KAK6535638.1"/>
    </source>
</evidence>
<feature type="region of interest" description="Disordered" evidence="1">
    <location>
        <begin position="179"/>
        <end position="203"/>
    </location>
</feature>